<comment type="catalytic activity">
    <reaction evidence="11 12">
        <text>tRNA(Ser) + L-serine + ATP = L-seryl-tRNA(Ser) + AMP + diphosphate + H(+)</text>
        <dbReference type="Rhea" id="RHEA:12292"/>
        <dbReference type="Rhea" id="RHEA-COMP:9669"/>
        <dbReference type="Rhea" id="RHEA-COMP:9703"/>
        <dbReference type="ChEBI" id="CHEBI:15378"/>
        <dbReference type="ChEBI" id="CHEBI:30616"/>
        <dbReference type="ChEBI" id="CHEBI:33019"/>
        <dbReference type="ChEBI" id="CHEBI:33384"/>
        <dbReference type="ChEBI" id="CHEBI:78442"/>
        <dbReference type="ChEBI" id="CHEBI:78533"/>
        <dbReference type="ChEBI" id="CHEBI:456215"/>
        <dbReference type="EC" id="6.1.1.11"/>
    </reaction>
</comment>
<feature type="binding site" evidence="12">
    <location>
        <position position="289"/>
    </location>
    <ligand>
        <name>L-serine</name>
        <dbReference type="ChEBI" id="CHEBI:33384"/>
    </ligand>
</feature>
<feature type="domain" description="Aminoacyl-transfer RNA synthetases class-II family profile" evidence="14">
    <location>
        <begin position="171"/>
        <end position="414"/>
    </location>
</feature>
<comment type="subcellular location">
    <subcellularLocation>
        <location evidence="1 12">Cytoplasm</location>
    </subcellularLocation>
</comment>
<sequence length="428" mass="47298">MLDTKYLRNELEFTKERLAARGFALDIDHLKALEEKRKSLQVATEELQASRNAISKSIGQAKARGEDVAPIMAQVGNLGAELEAKKVELAALLEEINAIAMSVPNLPDESVPEGKDETENVEIRRWGEPRSFDFDVKDHVDLGEGLNGLDFKSAVKITGSRFIVMKGQVARMHRALAQFMLDLHTTEHGYTEAYVPYLVNAESLLGTGQLPKFGEDLFHTKPATEEGQGLSLIPTAEVPVTNLVRDTIIDEADLPIKMTAHTPCFRSEAGSYGKDTRGLIRQHQFDKVEMVQIVKPEDSMDALEQMVGHAEKVLQKLGLPYRTVVLCTGDMGFGAAKTYDIEVWLPAQDTYREISSCSNVKDFQARRMQARYRSKADNKPALVHTLNGSGLAVGRTLVAILENYQNADGTVTVPEALRPYMGGLEKLG</sequence>
<dbReference type="HAMAP" id="MF_00176">
    <property type="entry name" value="Ser_tRNA_synth_type1"/>
    <property type="match status" value="1"/>
</dbReference>
<dbReference type="PRINTS" id="PR00981">
    <property type="entry name" value="TRNASYNTHSER"/>
</dbReference>
<feature type="binding site" evidence="12">
    <location>
        <begin position="353"/>
        <end position="356"/>
    </location>
    <ligand>
        <name>ATP</name>
        <dbReference type="ChEBI" id="CHEBI:30616"/>
    </ligand>
</feature>
<evidence type="ECO:0000256" key="2">
    <source>
        <dbReference type="ARBA" id="ARBA00005045"/>
    </source>
</evidence>
<keyword evidence="5 12" id="KW-0436">Ligase</keyword>
<comment type="catalytic activity">
    <reaction evidence="10 12">
        <text>tRNA(Sec) + L-serine + ATP = L-seryl-tRNA(Sec) + AMP + diphosphate + H(+)</text>
        <dbReference type="Rhea" id="RHEA:42580"/>
        <dbReference type="Rhea" id="RHEA-COMP:9742"/>
        <dbReference type="Rhea" id="RHEA-COMP:10128"/>
        <dbReference type="ChEBI" id="CHEBI:15378"/>
        <dbReference type="ChEBI" id="CHEBI:30616"/>
        <dbReference type="ChEBI" id="CHEBI:33019"/>
        <dbReference type="ChEBI" id="CHEBI:33384"/>
        <dbReference type="ChEBI" id="CHEBI:78442"/>
        <dbReference type="ChEBI" id="CHEBI:78533"/>
        <dbReference type="ChEBI" id="CHEBI:456215"/>
        <dbReference type="EC" id="6.1.1.11"/>
    </reaction>
</comment>
<protein>
    <recommendedName>
        <fullName evidence="12">Serine--tRNA ligase</fullName>
        <ecNumber evidence="12">6.1.1.11</ecNumber>
    </recommendedName>
    <alternativeName>
        <fullName evidence="12">Seryl-tRNA synthetase</fullName>
        <shortName evidence="12">SerRS</shortName>
    </alternativeName>
    <alternativeName>
        <fullName evidence="12">Seryl-tRNA(Ser/Sec) synthetase</fullName>
    </alternativeName>
</protein>
<evidence type="ECO:0000256" key="8">
    <source>
        <dbReference type="ARBA" id="ARBA00022917"/>
    </source>
</evidence>
<comment type="subunit">
    <text evidence="12">Homodimer. The tRNA molecule binds across the dimer.</text>
</comment>
<feature type="binding site" evidence="12">
    <location>
        <begin position="266"/>
        <end position="268"/>
    </location>
    <ligand>
        <name>ATP</name>
        <dbReference type="ChEBI" id="CHEBI:30616"/>
    </ligand>
</feature>
<dbReference type="InterPro" id="IPR010978">
    <property type="entry name" value="tRNA-bd_arm"/>
</dbReference>
<feature type="binding site" evidence="12">
    <location>
        <position position="389"/>
    </location>
    <ligand>
        <name>L-serine</name>
        <dbReference type="ChEBI" id="CHEBI:33384"/>
    </ligand>
</feature>
<comment type="caution">
    <text evidence="12">Lacks conserved residue(s) required for the propagation of feature annotation.</text>
</comment>
<evidence type="ECO:0000256" key="3">
    <source>
        <dbReference type="ARBA" id="ARBA00010728"/>
    </source>
</evidence>
<keyword evidence="6 12" id="KW-0547">Nucleotide-binding</keyword>
<keyword evidence="8 12" id="KW-0648">Protein biosynthesis</keyword>
<keyword evidence="9 12" id="KW-0030">Aminoacyl-tRNA synthetase</keyword>
<organism evidence="15 16">
    <name type="scientific">Shewanella khirikhana</name>
    <dbReference type="NCBI Taxonomy" id="1965282"/>
    <lineage>
        <taxon>Bacteria</taxon>
        <taxon>Pseudomonadati</taxon>
        <taxon>Pseudomonadota</taxon>
        <taxon>Gammaproteobacteria</taxon>
        <taxon>Alteromonadales</taxon>
        <taxon>Shewanellaceae</taxon>
        <taxon>Shewanella</taxon>
    </lineage>
</organism>
<comment type="pathway">
    <text evidence="2 12">Aminoacyl-tRNA biosynthesis; selenocysteinyl-tRNA(Sec) biosynthesis; L-seryl-tRNA(Sec) from L-serine and tRNA(Sec): step 1/1.</text>
</comment>
<dbReference type="PANTHER" id="PTHR43697:SF1">
    <property type="entry name" value="SERINE--TRNA LIGASE"/>
    <property type="match status" value="1"/>
</dbReference>
<evidence type="ECO:0000256" key="11">
    <source>
        <dbReference type="ARBA" id="ARBA00048823"/>
    </source>
</evidence>
<evidence type="ECO:0000313" key="15">
    <source>
        <dbReference type="EMBL" id="AZQ10578.1"/>
    </source>
</evidence>
<evidence type="ECO:0000256" key="10">
    <source>
        <dbReference type="ARBA" id="ARBA00047929"/>
    </source>
</evidence>
<evidence type="ECO:0000256" key="1">
    <source>
        <dbReference type="ARBA" id="ARBA00004496"/>
    </source>
</evidence>
<keyword evidence="4 12" id="KW-0963">Cytoplasm</keyword>
<dbReference type="EMBL" id="CP020373">
    <property type="protein sequence ID" value="AZQ10578.1"/>
    <property type="molecule type" value="Genomic_DNA"/>
</dbReference>
<evidence type="ECO:0000256" key="5">
    <source>
        <dbReference type="ARBA" id="ARBA00022598"/>
    </source>
</evidence>
<dbReference type="InterPro" id="IPR042103">
    <property type="entry name" value="SerRS_1_N_sf"/>
</dbReference>
<dbReference type="PROSITE" id="PS50862">
    <property type="entry name" value="AA_TRNA_LIGASE_II"/>
    <property type="match status" value="1"/>
</dbReference>
<dbReference type="InterPro" id="IPR045864">
    <property type="entry name" value="aa-tRNA-synth_II/BPL/LPL"/>
</dbReference>
<feature type="binding site" evidence="12">
    <location>
        <begin position="235"/>
        <end position="237"/>
    </location>
    <ligand>
        <name>L-serine</name>
        <dbReference type="ChEBI" id="CHEBI:33384"/>
    </ligand>
</feature>
<evidence type="ECO:0000259" key="14">
    <source>
        <dbReference type="PROSITE" id="PS50862"/>
    </source>
</evidence>
<evidence type="ECO:0000256" key="9">
    <source>
        <dbReference type="ARBA" id="ARBA00023146"/>
    </source>
</evidence>
<evidence type="ECO:0000256" key="13">
    <source>
        <dbReference type="SAM" id="Coils"/>
    </source>
</evidence>
<dbReference type="PIRSF" id="PIRSF001529">
    <property type="entry name" value="Ser-tRNA-synth_IIa"/>
    <property type="match status" value="1"/>
</dbReference>
<dbReference type="InterPro" id="IPR015866">
    <property type="entry name" value="Ser-tRNA-synth_1_N"/>
</dbReference>
<dbReference type="InterPro" id="IPR006195">
    <property type="entry name" value="aa-tRNA-synth_II"/>
</dbReference>
<dbReference type="InterPro" id="IPR002317">
    <property type="entry name" value="Ser-tRNA-ligase_type_1"/>
</dbReference>
<dbReference type="NCBIfam" id="TIGR00414">
    <property type="entry name" value="serS"/>
    <property type="match status" value="1"/>
</dbReference>
<comment type="domain">
    <text evidence="12">Consists of two distinct domains, a catalytic core and a N-terminal extension that is involved in tRNA binding.</text>
</comment>
<name>A0ABN5TTL9_9GAMM</name>
<comment type="similarity">
    <text evidence="3 12">Belongs to the class-II aminoacyl-tRNA synthetase family. Type-1 seryl-tRNA synthetase subfamily.</text>
</comment>
<dbReference type="GO" id="GO:0004828">
    <property type="term" value="F:serine-tRNA ligase activity"/>
    <property type="evidence" value="ECO:0007669"/>
    <property type="project" value="UniProtKB-EC"/>
</dbReference>
<feature type="coiled-coil region" evidence="13">
    <location>
        <begin position="30"/>
        <end position="95"/>
    </location>
</feature>
<dbReference type="Pfam" id="PF00587">
    <property type="entry name" value="tRNA-synt_2b"/>
    <property type="match status" value="1"/>
</dbReference>
<dbReference type="Gene3D" id="3.30.930.10">
    <property type="entry name" value="Bira Bifunctional Protein, Domain 2"/>
    <property type="match status" value="1"/>
</dbReference>
<dbReference type="RefSeq" id="WP_126166936.1">
    <property type="nucleotide sequence ID" value="NZ_CP020373.1"/>
</dbReference>
<evidence type="ECO:0000256" key="12">
    <source>
        <dbReference type="HAMAP-Rule" id="MF_00176"/>
    </source>
</evidence>
<accession>A0ABN5TTL9</accession>
<dbReference type="Proteomes" id="UP000278437">
    <property type="component" value="Chromosome"/>
</dbReference>
<evidence type="ECO:0000256" key="7">
    <source>
        <dbReference type="ARBA" id="ARBA00022840"/>
    </source>
</evidence>
<keyword evidence="7 12" id="KW-0067">ATP-binding</keyword>
<evidence type="ECO:0000313" key="16">
    <source>
        <dbReference type="Proteomes" id="UP000278437"/>
    </source>
</evidence>
<dbReference type="InterPro" id="IPR033729">
    <property type="entry name" value="SerRS_core"/>
</dbReference>
<proteinExistence type="inferred from homology"/>
<keyword evidence="13" id="KW-0175">Coiled coil</keyword>
<keyword evidence="16" id="KW-1185">Reference proteome</keyword>
<dbReference type="Gene3D" id="1.10.287.40">
    <property type="entry name" value="Serine-tRNA synthetase, tRNA binding domain"/>
    <property type="match status" value="1"/>
</dbReference>
<gene>
    <name evidence="12 15" type="primary">serS</name>
    <name evidence="15" type="ORF">STH12_01459</name>
</gene>
<reference evidence="16" key="1">
    <citation type="submission" date="2017-03" db="EMBL/GenBank/DDBJ databases">
        <title>Full genome sequence of a non-lethal Shewanella isolate that potentiates virulence of Vibio parahaemolyticus causing acute hepatopancreatic necrosis disease (AHPND) in shrimp.</title>
        <authorList>
            <person name="Prachumwat A."/>
            <person name="Sritunyalucksana K."/>
        </authorList>
    </citation>
    <scope>NUCLEOTIDE SEQUENCE [LARGE SCALE GENOMIC DNA]</scope>
    <source>
        <strain evidence="16">TH2012</strain>
    </source>
</reference>
<dbReference type="PANTHER" id="PTHR43697">
    <property type="entry name" value="SERYL-TRNA SYNTHETASE"/>
    <property type="match status" value="1"/>
</dbReference>
<evidence type="ECO:0000256" key="4">
    <source>
        <dbReference type="ARBA" id="ARBA00022490"/>
    </source>
</evidence>
<dbReference type="SUPFAM" id="SSF55681">
    <property type="entry name" value="Class II aaRS and biotin synthetases"/>
    <property type="match status" value="1"/>
</dbReference>
<dbReference type="CDD" id="cd00770">
    <property type="entry name" value="SerRS_core"/>
    <property type="match status" value="1"/>
</dbReference>
<evidence type="ECO:0000256" key="6">
    <source>
        <dbReference type="ARBA" id="ARBA00022741"/>
    </source>
</evidence>
<dbReference type="EC" id="6.1.1.11" evidence="12"/>
<dbReference type="InterPro" id="IPR002314">
    <property type="entry name" value="aa-tRNA-synt_IIb"/>
</dbReference>
<comment type="function">
    <text evidence="12">Catalyzes the attachment of serine to tRNA(Ser). Is also able to aminoacylate tRNA(Sec) with serine, to form the misacylated tRNA L-seryl-tRNA(Sec), which will be further converted into selenocysteinyl-tRNA(Sec).</text>
</comment>
<dbReference type="SUPFAM" id="SSF46589">
    <property type="entry name" value="tRNA-binding arm"/>
    <property type="match status" value="1"/>
</dbReference>
<dbReference type="Pfam" id="PF02403">
    <property type="entry name" value="Seryl_tRNA_N"/>
    <property type="match status" value="1"/>
</dbReference>